<dbReference type="Pfam" id="PF00126">
    <property type="entry name" value="HTH_1"/>
    <property type="match status" value="1"/>
</dbReference>
<dbReference type="InterPro" id="IPR005119">
    <property type="entry name" value="LysR_subst-bd"/>
</dbReference>
<dbReference type="Proteomes" id="UP000295382">
    <property type="component" value="Unassembled WGS sequence"/>
</dbReference>
<dbReference type="EMBL" id="SLZQ01000011">
    <property type="protein sequence ID" value="TCS35161.1"/>
    <property type="molecule type" value="Genomic_DNA"/>
</dbReference>
<dbReference type="PRINTS" id="PR00039">
    <property type="entry name" value="HTHLYSR"/>
</dbReference>
<dbReference type="SUPFAM" id="SSF46785">
    <property type="entry name" value="Winged helix' DNA-binding domain"/>
    <property type="match status" value="1"/>
</dbReference>
<dbReference type="InterPro" id="IPR000847">
    <property type="entry name" value="LysR_HTH_N"/>
</dbReference>
<dbReference type="PROSITE" id="PS50931">
    <property type="entry name" value="HTH_LYSR"/>
    <property type="match status" value="1"/>
</dbReference>
<evidence type="ECO:0000256" key="2">
    <source>
        <dbReference type="ARBA" id="ARBA00023015"/>
    </source>
</evidence>
<dbReference type="GO" id="GO:0003700">
    <property type="term" value="F:DNA-binding transcription factor activity"/>
    <property type="evidence" value="ECO:0007669"/>
    <property type="project" value="InterPro"/>
</dbReference>
<evidence type="ECO:0000313" key="7">
    <source>
        <dbReference type="Proteomes" id="UP000295382"/>
    </source>
</evidence>
<protein>
    <submittedName>
        <fullName evidence="6">LysR family glycine cleavage system transcriptional activator</fullName>
    </submittedName>
</protein>
<name>A0A4R3HSQ1_PAULE</name>
<sequence length="298" mass="33577">MLRAFEAAARLSGFSAAAKELFITHSAVSQQIRELENRMGCQLFYRSGNAMLLTPAGKGLADKVRKVLHELEGMFPDAPRQGAADRTLTLEVMAPIAENWLIPHLQAFNRQHPDVRLNIRTTPDLVILQDEAVDMSLRYGDGNWRGVEKLKLLDEEIFPVCSPKFLQAHPGITLDTLKQFPLLRHSVISWSNWFSKAGLSPDEPDNTLAFNEITHTIHAALLGQGIALARSLLVQEYLQQRRLVRLFDIAARGAFSYYLVWRKNDVKEATMSLFRNWVIAELRKTTAADTDCLPPLMG</sequence>
<dbReference type="PANTHER" id="PTHR30537">
    <property type="entry name" value="HTH-TYPE TRANSCRIPTIONAL REGULATOR"/>
    <property type="match status" value="1"/>
</dbReference>
<keyword evidence="4" id="KW-0804">Transcription</keyword>
<dbReference type="PANTHER" id="PTHR30537:SF79">
    <property type="entry name" value="TRANSCRIPTIONAL REGULATOR-RELATED"/>
    <property type="match status" value="1"/>
</dbReference>
<dbReference type="SUPFAM" id="SSF53850">
    <property type="entry name" value="Periplasmic binding protein-like II"/>
    <property type="match status" value="1"/>
</dbReference>
<evidence type="ECO:0000259" key="5">
    <source>
        <dbReference type="PROSITE" id="PS50931"/>
    </source>
</evidence>
<dbReference type="Gene3D" id="1.10.10.10">
    <property type="entry name" value="Winged helix-like DNA-binding domain superfamily/Winged helix DNA-binding domain"/>
    <property type="match status" value="1"/>
</dbReference>
<dbReference type="Gene3D" id="3.40.190.10">
    <property type="entry name" value="Periplasmic binding protein-like II"/>
    <property type="match status" value="2"/>
</dbReference>
<comment type="similarity">
    <text evidence="1">Belongs to the LysR transcriptional regulatory family.</text>
</comment>
<evidence type="ECO:0000256" key="1">
    <source>
        <dbReference type="ARBA" id="ARBA00009437"/>
    </source>
</evidence>
<dbReference type="GO" id="GO:0043565">
    <property type="term" value="F:sequence-specific DNA binding"/>
    <property type="evidence" value="ECO:0007669"/>
    <property type="project" value="TreeGrafter"/>
</dbReference>
<dbReference type="InterPro" id="IPR036390">
    <property type="entry name" value="WH_DNA-bd_sf"/>
</dbReference>
<organism evidence="6 7">
    <name type="scientific">Paucimonas lemoignei</name>
    <name type="common">Pseudomonas lemoignei</name>
    <dbReference type="NCBI Taxonomy" id="29443"/>
    <lineage>
        <taxon>Bacteria</taxon>
        <taxon>Pseudomonadati</taxon>
        <taxon>Pseudomonadota</taxon>
        <taxon>Betaproteobacteria</taxon>
        <taxon>Burkholderiales</taxon>
        <taxon>Burkholderiaceae</taxon>
        <taxon>Paucimonas</taxon>
    </lineage>
</organism>
<dbReference type="Pfam" id="PF03466">
    <property type="entry name" value="LysR_substrate"/>
    <property type="match status" value="1"/>
</dbReference>
<evidence type="ECO:0000256" key="3">
    <source>
        <dbReference type="ARBA" id="ARBA00023125"/>
    </source>
</evidence>
<evidence type="ECO:0000313" key="6">
    <source>
        <dbReference type="EMBL" id="TCS35161.1"/>
    </source>
</evidence>
<feature type="domain" description="HTH lysR-type" evidence="5">
    <location>
        <begin position="1"/>
        <end position="54"/>
    </location>
</feature>
<comment type="caution">
    <text evidence="6">The sequence shown here is derived from an EMBL/GenBank/DDBJ whole genome shotgun (WGS) entry which is preliminary data.</text>
</comment>
<dbReference type="CDD" id="cd08432">
    <property type="entry name" value="PBP2_GcdR_TrpI_HvrB_AmpR_like"/>
    <property type="match status" value="1"/>
</dbReference>
<evidence type="ECO:0000256" key="4">
    <source>
        <dbReference type="ARBA" id="ARBA00023163"/>
    </source>
</evidence>
<gene>
    <name evidence="6" type="ORF">EDC30_11176</name>
</gene>
<keyword evidence="2" id="KW-0805">Transcription regulation</keyword>
<keyword evidence="7" id="KW-1185">Reference proteome</keyword>
<reference evidence="6 7" key="1">
    <citation type="submission" date="2019-03" db="EMBL/GenBank/DDBJ databases">
        <title>Genomic Encyclopedia of Type Strains, Phase IV (KMG-IV): sequencing the most valuable type-strain genomes for metagenomic binning, comparative biology and taxonomic classification.</title>
        <authorList>
            <person name="Goeker M."/>
        </authorList>
    </citation>
    <scope>NUCLEOTIDE SEQUENCE [LARGE SCALE GENOMIC DNA]</scope>
    <source>
        <strain evidence="6 7">DSM 7445</strain>
    </source>
</reference>
<dbReference type="InterPro" id="IPR036388">
    <property type="entry name" value="WH-like_DNA-bd_sf"/>
</dbReference>
<keyword evidence="3" id="KW-0238">DNA-binding</keyword>
<dbReference type="GO" id="GO:0006351">
    <property type="term" value="P:DNA-templated transcription"/>
    <property type="evidence" value="ECO:0007669"/>
    <property type="project" value="TreeGrafter"/>
</dbReference>
<dbReference type="AlphaFoldDB" id="A0A4R3HSQ1"/>
<dbReference type="FunFam" id="1.10.10.10:FF:000001">
    <property type="entry name" value="LysR family transcriptional regulator"/>
    <property type="match status" value="1"/>
</dbReference>
<proteinExistence type="inferred from homology"/>
<dbReference type="InterPro" id="IPR058163">
    <property type="entry name" value="LysR-type_TF_proteobact-type"/>
</dbReference>
<accession>A0A4R3HSQ1</accession>